<reference evidence="1" key="1">
    <citation type="submission" date="2020-11" db="EMBL/GenBank/DDBJ databases">
        <title>Adaptations for nitrogen fixation in a non-lichenized fungal sporocarp promotes dispersal by wood-feeding termites.</title>
        <authorList>
            <consortium name="DOE Joint Genome Institute"/>
            <person name="Koch R.A."/>
            <person name="Yoon G."/>
            <person name="Arayal U."/>
            <person name="Lail K."/>
            <person name="Amirebrahimi M."/>
            <person name="Labutti K."/>
            <person name="Lipzen A."/>
            <person name="Riley R."/>
            <person name="Barry K."/>
            <person name="Henrissat B."/>
            <person name="Grigoriev I.V."/>
            <person name="Herr J.R."/>
            <person name="Aime M.C."/>
        </authorList>
    </citation>
    <scope>NUCLEOTIDE SEQUENCE</scope>
    <source>
        <strain evidence="1">MCA 3950</strain>
    </source>
</reference>
<dbReference type="RefSeq" id="XP_043041682.1">
    <property type="nucleotide sequence ID" value="XM_043176989.1"/>
</dbReference>
<sequence length="158" mass="18117">MTSTLIRRRSIVSFATSRPLYSPFLPVAQSFPWSTRAISSSWTVTRSMIKLIWLRMSLVANSRPVFVWSYCPPFARRVALSLLVFHSKGESPSAHRNSIQSCLPSVLHIIPPPPRPAKLISPSTRTPRIRRRRNILKNVFRKSKASPRPRRLPYTPDD</sequence>
<protein>
    <submittedName>
        <fullName evidence="1">Uncharacterized protein</fullName>
    </submittedName>
</protein>
<name>A0A9P7VX52_9AGAR</name>
<accession>A0A9P7VX52</accession>
<evidence type="ECO:0000313" key="1">
    <source>
        <dbReference type="EMBL" id="KAG7448182.1"/>
    </source>
</evidence>
<comment type="caution">
    <text evidence="1">The sequence shown here is derived from an EMBL/GenBank/DDBJ whole genome shotgun (WGS) entry which is preliminary data.</text>
</comment>
<dbReference type="Proteomes" id="UP000812287">
    <property type="component" value="Unassembled WGS sequence"/>
</dbReference>
<organism evidence="1 2">
    <name type="scientific">Guyanagaster necrorhizus</name>
    <dbReference type="NCBI Taxonomy" id="856835"/>
    <lineage>
        <taxon>Eukaryota</taxon>
        <taxon>Fungi</taxon>
        <taxon>Dikarya</taxon>
        <taxon>Basidiomycota</taxon>
        <taxon>Agaricomycotina</taxon>
        <taxon>Agaricomycetes</taxon>
        <taxon>Agaricomycetidae</taxon>
        <taxon>Agaricales</taxon>
        <taxon>Marasmiineae</taxon>
        <taxon>Physalacriaceae</taxon>
        <taxon>Guyanagaster</taxon>
    </lineage>
</organism>
<gene>
    <name evidence="1" type="ORF">BT62DRAFT_1003979</name>
</gene>
<evidence type="ECO:0000313" key="2">
    <source>
        <dbReference type="Proteomes" id="UP000812287"/>
    </source>
</evidence>
<dbReference type="AlphaFoldDB" id="A0A9P7VX52"/>
<dbReference type="GeneID" id="66099276"/>
<proteinExistence type="predicted"/>
<keyword evidence="2" id="KW-1185">Reference proteome</keyword>
<dbReference type="EMBL" id="MU250530">
    <property type="protein sequence ID" value="KAG7448182.1"/>
    <property type="molecule type" value="Genomic_DNA"/>
</dbReference>